<keyword evidence="2" id="KW-1185">Reference proteome</keyword>
<reference evidence="1" key="1">
    <citation type="submission" date="2015-06" db="EMBL/GenBank/DDBJ databases">
        <authorList>
            <person name="Nguyen H."/>
        </authorList>
    </citation>
    <scope>NUCLEOTIDE SEQUENCE</scope>
    <source>
        <strain evidence="1">DAOM 180753</strain>
    </source>
</reference>
<organism evidence="1 2">
    <name type="scientific">Penicillium thymicola</name>
    <dbReference type="NCBI Taxonomy" id="293382"/>
    <lineage>
        <taxon>Eukaryota</taxon>
        <taxon>Fungi</taxon>
        <taxon>Dikarya</taxon>
        <taxon>Ascomycota</taxon>
        <taxon>Pezizomycotina</taxon>
        <taxon>Eurotiomycetes</taxon>
        <taxon>Eurotiomycetidae</taxon>
        <taxon>Eurotiales</taxon>
        <taxon>Aspergillaceae</taxon>
        <taxon>Penicillium</taxon>
    </lineage>
</organism>
<evidence type="ECO:0000313" key="1">
    <source>
        <dbReference type="EMBL" id="KAJ9481915.1"/>
    </source>
</evidence>
<gene>
    <name evidence="1" type="ORF">VN97_g11541</name>
</gene>
<comment type="caution">
    <text evidence="1">The sequence shown here is derived from an EMBL/GenBank/DDBJ whole genome shotgun (WGS) entry which is preliminary data.</text>
</comment>
<accession>A0AAI9T6W4</accession>
<proteinExistence type="predicted"/>
<feature type="non-terminal residue" evidence="1">
    <location>
        <position position="1"/>
    </location>
</feature>
<sequence length="23" mass="2535">GDEIAVAEKGIKRSIFDWPGMTN</sequence>
<reference evidence="1" key="2">
    <citation type="journal article" date="2016" name="Fungal Biol.">
        <title>Ochratoxin A production by Penicillium thymicola.</title>
        <authorList>
            <person name="Nguyen H.D.T."/>
            <person name="McMullin D.R."/>
            <person name="Ponomareva E."/>
            <person name="Riley R."/>
            <person name="Pomraning K.R."/>
            <person name="Baker S.E."/>
            <person name="Seifert K.A."/>
        </authorList>
    </citation>
    <scope>NUCLEOTIDE SEQUENCE</scope>
    <source>
        <strain evidence="1">DAOM 180753</strain>
    </source>
</reference>
<dbReference type="EMBL" id="LACB01000655">
    <property type="protein sequence ID" value="KAJ9481915.1"/>
    <property type="molecule type" value="Genomic_DNA"/>
</dbReference>
<dbReference type="AlphaFoldDB" id="A0AAI9T6W4"/>
<dbReference type="Proteomes" id="UP001227192">
    <property type="component" value="Unassembled WGS sequence"/>
</dbReference>
<name>A0AAI9T6W4_PENTH</name>
<evidence type="ECO:0000313" key="2">
    <source>
        <dbReference type="Proteomes" id="UP001227192"/>
    </source>
</evidence>
<protein>
    <submittedName>
        <fullName evidence="1">Uncharacterized protein</fullName>
    </submittedName>
</protein>